<evidence type="ECO:0000259" key="1">
    <source>
        <dbReference type="Pfam" id="PF04187"/>
    </source>
</evidence>
<dbReference type="CDD" id="cd14727">
    <property type="entry name" value="ChanN-like"/>
    <property type="match status" value="1"/>
</dbReference>
<accession>A0A1I3USP4</accession>
<protein>
    <submittedName>
        <fullName evidence="2">Uncharacterized iron-regulated protein</fullName>
    </submittedName>
</protein>
<feature type="domain" description="Haem-binding uptake Tiki superfamily ChaN" evidence="1">
    <location>
        <begin position="71"/>
        <end position="271"/>
    </location>
</feature>
<name>A0A1I3USP4_9FLAO</name>
<keyword evidence="3" id="KW-1185">Reference proteome</keyword>
<proteinExistence type="predicted"/>
<dbReference type="Gene3D" id="3.40.50.11550">
    <property type="match status" value="1"/>
</dbReference>
<dbReference type="InterPro" id="IPR007314">
    <property type="entry name" value="Cofac_haem-bd_dom"/>
</dbReference>
<dbReference type="STRING" id="1150112.SAMN04487893_1195"/>
<reference evidence="3" key="1">
    <citation type="submission" date="2016-10" db="EMBL/GenBank/DDBJ databases">
        <authorList>
            <person name="Varghese N."/>
            <person name="Submissions S."/>
        </authorList>
    </citation>
    <scope>NUCLEOTIDE SEQUENCE [LARGE SCALE GENOMIC DNA]</scope>
    <source>
        <strain evidence="3">DSM 26542</strain>
    </source>
</reference>
<dbReference type="Pfam" id="PF04187">
    <property type="entry name" value="Cofac_haem_bdg"/>
    <property type="match status" value="1"/>
</dbReference>
<organism evidence="2 3">
    <name type="scientific">Myroides guanonis</name>
    <dbReference type="NCBI Taxonomy" id="1150112"/>
    <lineage>
        <taxon>Bacteria</taxon>
        <taxon>Pseudomonadati</taxon>
        <taxon>Bacteroidota</taxon>
        <taxon>Flavobacteriia</taxon>
        <taxon>Flavobacteriales</taxon>
        <taxon>Flavobacteriaceae</taxon>
        <taxon>Myroides</taxon>
    </lineage>
</organism>
<evidence type="ECO:0000313" key="3">
    <source>
        <dbReference type="Proteomes" id="UP000243887"/>
    </source>
</evidence>
<dbReference type="AlphaFoldDB" id="A0A1I3USP4"/>
<dbReference type="EMBL" id="FORU01000019">
    <property type="protein sequence ID" value="SFJ84841.1"/>
    <property type="molecule type" value="Genomic_DNA"/>
</dbReference>
<evidence type="ECO:0000313" key="2">
    <source>
        <dbReference type="EMBL" id="SFJ84841.1"/>
    </source>
</evidence>
<dbReference type="Proteomes" id="UP000243887">
    <property type="component" value="Unassembled WGS sequence"/>
</dbReference>
<gene>
    <name evidence="2" type="ORF">SAMN04487893_1195</name>
</gene>
<dbReference type="SUPFAM" id="SSF159501">
    <property type="entry name" value="EreA/ChaN-like"/>
    <property type="match status" value="1"/>
</dbReference>
<sequence>MLYKMILNSKISYICCFKDFTFKDKSMLWIKKFDRLSIAICLLITVGSFAQKGIPYKIYSEKGKSISFEKMTQKLGRADVVLFGEFHDNSLGHWLQLEVLKSLHVGNRLILGAEMFEADKQNGLDAYLKSDISEEDFSKEVRLWPNYKTDYKPLVEFAKEHQLKFIATNVPRRYASQVYKQGVESLDSLSMEEKTWIAPLPFPYDANLPGYKKMMSMFEGKHSNDNLPKAQAIKDATMAHFIVENFEEGKLFLHFNGTYHSNFKEGIVWYLNRYSADLRVVTIAMIVQEDVFKWDIENNGMADFIIVIDRNITKTF</sequence>